<feature type="non-terminal residue" evidence="2">
    <location>
        <position position="1"/>
    </location>
</feature>
<feature type="domain" description="GTP-binding protein middle" evidence="1">
    <location>
        <begin position="2"/>
        <end position="75"/>
    </location>
</feature>
<sequence>SEGKIQVEMAQLKYRSIRLAGFGTSMSRLGGGIGTRGPGEKKIETDRRLIRDRISKLSVDLKDMKEHRDVQRSKRAK</sequence>
<dbReference type="GO" id="GO:0043022">
    <property type="term" value="F:ribosome binding"/>
    <property type="evidence" value="ECO:0007669"/>
    <property type="project" value="TreeGrafter"/>
</dbReference>
<dbReference type="AlphaFoldDB" id="A0A8I0L9B5"/>
<gene>
    <name evidence="2" type="ORF">GUH15_22965</name>
</gene>
<organism evidence="2 3">
    <name type="scientific">Xanthomonas citri pv. citri</name>
    <dbReference type="NCBI Taxonomy" id="611301"/>
    <lineage>
        <taxon>Bacteria</taxon>
        <taxon>Pseudomonadati</taxon>
        <taxon>Pseudomonadota</taxon>
        <taxon>Gammaproteobacteria</taxon>
        <taxon>Lysobacterales</taxon>
        <taxon>Lysobacteraceae</taxon>
        <taxon>Xanthomonas</taxon>
    </lineage>
</organism>
<name>A0A8I0L9B5_XANCI</name>
<dbReference type="Gene3D" id="6.10.250.2860">
    <property type="match status" value="1"/>
</dbReference>
<dbReference type="Proteomes" id="UP000653002">
    <property type="component" value="Unassembled WGS sequence"/>
</dbReference>
<evidence type="ECO:0000259" key="1">
    <source>
        <dbReference type="Pfam" id="PF16360"/>
    </source>
</evidence>
<dbReference type="InterPro" id="IPR032305">
    <property type="entry name" value="GTP-bd_M"/>
</dbReference>
<dbReference type="GO" id="GO:0005737">
    <property type="term" value="C:cytoplasm"/>
    <property type="evidence" value="ECO:0007669"/>
    <property type="project" value="TreeGrafter"/>
</dbReference>
<dbReference type="PANTHER" id="PTHR10229">
    <property type="entry name" value="GTP-BINDING PROTEIN HFLX"/>
    <property type="match status" value="1"/>
</dbReference>
<dbReference type="InterPro" id="IPR016496">
    <property type="entry name" value="GTPase_HflX"/>
</dbReference>
<accession>A0A8I0L9B5</accession>
<dbReference type="EMBL" id="JAABFR010001764">
    <property type="protein sequence ID" value="MBD4338861.1"/>
    <property type="molecule type" value="Genomic_DNA"/>
</dbReference>
<reference evidence="2" key="1">
    <citation type="submission" date="2020-01" db="EMBL/GenBank/DDBJ databases">
        <authorList>
            <person name="Richard D."/>
        </authorList>
    </citation>
    <scope>NUCLEOTIDE SEQUENCE</scope>
    <source>
        <strain evidence="2">JP541</strain>
    </source>
</reference>
<evidence type="ECO:0000313" key="2">
    <source>
        <dbReference type="EMBL" id="MBD4338861.1"/>
    </source>
</evidence>
<proteinExistence type="predicted"/>
<dbReference type="Pfam" id="PF16360">
    <property type="entry name" value="GTP-bdg_M"/>
    <property type="match status" value="1"/>
</dbReference>
<dbReference type="PANTHER" id="PTHR10229:SF0">
    <property type="entry name" value="GTP-BINDING PROTEIN 6-RELATED"/>
    <property type="match status" value="1"/>
</dbReference>
<dbReference type="GO" id="GO:0005525">
    <property type="term" value="F:GTP binding"/>
    <property type="evidence" value="ECO:0007669"/>
    <property type="project" value="InterPro"/>
</dbReference>
<evidence type="ECO:0000313" key="3">
    <source>
        <dbReference type="Proteomes" id="UP000653002"/>
    </source>
</evidence>
<protein>
    <submittedName>
        <fullName evidence="2">GTPase HflX</fullName>
    </submittedName>
</protein>
<comment type="caution">
    <text evidence="2">The sequence shown here is derived from an EMBL/GenBank/DDBJ whole genome shotgun (WGS) entry which is preliminary data.</text>
</comment>
<feature type="non-terminal residue" evidence="2">
    <location>
        <position position="77"/>
    </location>
</feature>